<dbReference type="Proteomes" id="UP001189429">
    <property type="component" value="Unassembled WGS sequence"/>
</dbReference>
<proteinExistence type="predicted"/>
<gene>
    <name evidence="1" type="ORF">PCOR1329_LOCUS83572</name>
</gene>
<accession>A0ABN9YE88</accession>
<evidence type="ECO:0000313" key="1">
    <source>
        <dbReference type="EMBL" id="CAK0909061.1"/>
    </source>
</evidence>
<sequence length="114" mass="12229">MCTASQMTRTSAPGLIPQVVALVRTSFGLRPQPPPKTTFGAAVPIHGYAGWVPGRVGESVCGERQCQTNHVAETFSGRRIACASPSGESAESRCWVGMLVWRAWGWVRNMGGLL</sequence>
<protein>
    <recommendedName>
        <fullName evidence="3">Subtilisin</fullName>
    </recommendedName>
</protein>
<comment type="caution">
    <text evidence="1">The sequence shown here is derived from an EMBL/GenBank/DDBJ whole genome shotgun (WGS) entry which is preliminary data.</text>
</comment>
<organism evidence="1 2">
    <name type="scientific">Prorocentrum cordatum</name>
    <dbReference type="NCBI Taxonomy" id="2364126"/>
    <lineage>
        <taxon>Eukaryota</taxon>
        <taxon>Sar</taxon>
        <taxon>Alveolata</taxon>
        <taxon>Dinophyceae</taxon>
        <taxon>Prorocentrales</taxon>
        <taxon>Prorocentraceae</taxon>
        <taxon>Prorocentrum</taxon>
    </lineage>
</organism>
<name>A0ABN9YE88_9DINO</name>
<evidence type="ECO:0000313" key="2">
    <source>
        <dbReference type="Proteomes" id="UP001189429"/>
    </source>
</evidence>
<keyword evidence="2" id="KW-1185">Reference proteome</keyword>
<dbReference type="EMBL" id="CAUYUJ010022123">
    <property type="protein sequence ID" value="CAK0909061.1"/>
    <property type="molecule type" value="Genomic_DNA"/>
</dbReference>
<reference evidence="1" key="1">
    <citation type="submission" date="2023-10" db="EMBL/GenBank/DDBJ databases">
        <authorList>
            <person name="Chen Y."/>
            <person name="Shah S."/>
            <person name="Dougan E. K."/>
            <person name="Thang M."/>
            <person name="Chan C."/>
        </authorList>
    </citation>
    <scope>NUCLEOTIDE SEQUENCE [LARGE SCALE GENOMIC DNA]</scope>
</reference>
<evidence type="ECO:0008006" key="3">
    <source>
        <dbReference type="Google" id="ProtNLM"/>
    </source>
</evidence>